<dbReference type="AlphaFoldDB" id="A0A1G7GR21"/>
<protein>
    <submittedName>
        <fullName evidence="1">Uncharacterized protein</fullName>
    </submittedName>
</protein>
<dbReference type="Proteomes" id="UP000182114">
    <property type="component" value="Unassembled WGS sequence"/>
</dbReference>
<organism evidence="1 2">
    <name type="scientific">Cellulophaga baltica</name>
    <dbReference type="NCBI Taxonomy" id="76594"/>
    <lineage>
        <taxon>Bacteria</taxon>
        <taxon>Pseudomonadati</taxon>
        <taxon>Bacteroidota</taxon>
        <taxon>Flavobacteriia</taxon>
        <taxon>Flavobacteriales</taxon>
        <taxon>Flavobacteriaceae</taxon>
        <taxon>Cellulophaga</taxon>
    </lineage>
</organism>
<evidence type="ECO:0000313" key="1">
    <source>
        <dbReference type="EMBL" id="SDE90574.1"/>
    </source>
</evidence>
<dbReference type="EMBL" id="FNBD01000005">
    <property type="protein sequence ID" value="SDE90574.1"/>
    <property type="molecule type" value="Genomic_DNA"/>
</dbReference>
<proteinExistence type="predicted"/>
<reference evidence="2" key="1">
    <citation type="submission" date="2016-10" db="EMBL/GenBank/DDBJ databases">
        <authorList>
            <person name="Varghese N."/>
            <person name="Submissions S."/>
        </authorList>
    </citation>
    <scope>NUCLEOTIDE SEQUENCE [LARGE SCALE GENOMIC DNA]</scope>
    <source>
        <strain evidence="2">DSM 24729</strain>
    </source>
</reference>
<keyword evidence="2" id="KW-1185">Reference proteome</keyword>
<gene>
    <name evidence="1" type="ORF">SAMN04487992_1055</name>
</gene>
<evidence type="ECO:0000313" key="2">
    <source>
        <dbReference type="Proteomes" id="UP000182114"/>
    </source>
</evidence>
<sequence length="45" mass="5499">MLLIVIFLMTETKIINYFQKLTKCNIINQKISQYITSNYELFIFY</sequence>
<accession>A0A1G7GR21</accession>
<name>A0A1G7GR21_9FLAO</name>